<keyword evidence="5" id="KW-0012">Acyltransferase</keyword>
<dbReference type="AlphaFoldDB" id="A0A7S4AYH2"/>
<dbReference type="PANTHER" id="PTHR14744:SF15">
    <property type="entry name" value="N-ALPHA-ACETYLTRANSFERASE 60"/>
    <property type="match status" value="1"/>
</dbReference>
<comment type="catalytic activity">
    <reaction evidence="9">
        <text>L-lysyl-[protein] + acetyl-CoA = N(6)-acetyl-L-lysyl-[protein] + CoA + H(+)</text>
        <dbReference type="Rhea" id="RHEA:45948"/>
        <dbReference type="Rhea" id="RHEA-COMP:9752"/>
        <dbReference type="Rhea" id="RHEA-COMP:10731"/>
        <dbReference type="ChEBI" id="CHEBI:15378"/>
        <dbReference type="ChEBI" id="CHEBI:29969"/>
        <dbReference type="ChEBI" id="CHEBI:57287"/>
        <dbReference type="ChEBI" id="CHEBI:57288"/>
        <dbReference type="ChEBI" id="CHEBI:61930"/>
        <dbReference type="EC" id="2.3.1.48"/>
    </reaction>
</comment>
<proteinExistence type="inferred from homology"/>
<evidence type="ECO:0000259" key="11">
    <source>
        <dbReference type="PROSITE" id="PS51186"/>
    </source>
</evidence>
<feature type="domain" description="N-acetyltransferase" evidence="11">
    <location>
        <begin position="62"/>
        <end position="221"/>
    </location>
</feature>
<dbReference type="GO" id="GO:0004402">
    <property type="term" value="F:histone acetyltransferase activity"/>
    <property type="evidence" value="ECO:0007669"/>
    <property type="project" value="TreeGrafter"/>
</dbReference>
<evidence type="ECO:0000256" key="10">
    <source>
        <dbReference type="ARBA" id="ARBA00048848"/>
    </source>
</evidence>
<dbReference type="EC" id="2.3.1.259" evidence="7"/>
<organism evidence="12">
    <name type="scientific">Chrysotila carterae</name>
    <name type="common">Marine alga</name>
    <name type="synonym">Syracosphaera carterae</name>
    <dbReference type="NCBI Taxonomy" id="13221"/>
    <lineage>
        <taxon>Eukaryota</taxon>
        <taxon>Haptista</taxon>
        <taxon>Haptophyta</taxon>
        <taxon>Prymnesiophyceae</taxon>
        <taxon>Isochrysidales</taxon>
        <taxon>Isochrysidaceae</taxon>
        <taxon>Chrysotila</taxon>
    </lineage>
</organism>
<dbReference type="GO" id="GO:0120518">
    <property type="term" value="F:protein N-terminal-methionine acetyltransferase activity"/>
    <property type="evidence" value="ECO:0007669"/>
    <property type="project" value="UniProtKB-EC"/>
</dbReference>
<dbReference type="SUPFAM" id="SSF55729">
    <property type="entry name" value="Acyl-CoA N-acyltransferases (Nat)"/>
    <property type="match status" value="1"/>
</dbReference>
<dbReference type="EMBL" id="HBIZ01000677">
    <property type="protein sequence ID" value="CAE0747792.1"/>
    <property type="molecule type" value="Transcribed_RNA"/>
</dbReference>
<name>A0A7S4AYH2_CHRCT</name>
<dbReference type="GO" id="GO:0000139">
    <property type="term" value="C:Golgi membrane"/>
    <property type="evidence" value="ECO:0007669"/>
    <property type="project" value="TreeGrafter"/>
</dbReference>
<evidence type="ECO:0000313" key="12">
    <source>
        <dbReference type="EMBL" id="CAE0747792.1"/>
    </source>
</evidence>
<dbReference type="InterPro" id="IPR000182">
    <property type="entry name" value="GNAT_dom"/>
</dbReference>
<dbReference type="PANTHER" id="PTHR14744">
    <property type="entry name" value="N-ALPHA-ACETYLTRANSFERASE 60"/>
    <property type="match status" value="1"/>
</dbReference>
<evidence type="ECO:0000256" key="2">
    <source>
        <dbReference type="ARBA" id="ARBA00022679"/>
    </source>
</evidence>
<evidence type="ECO:0000256" key="9">
    <source>
        <dbReference type="ARBA" id="ARBA00048017"/>
    </source>
</evidence>
<dbReference type="InterPro" id="IPR045141">
    <property type="entry name" value="NAA60-like"/>
</dbReference>
<accession>A0A7S4AYH2</accession>
<dbReference type="PROSITE" id="PS51186">
    <property type="entry name" value="GNAT"/>
    <property type="match status" value="1"/>
</dbReference>
<dbReference type="CDD" id="cd04301">
    <property type="entry name" value="NAT_SF"/>
    <property type="match status" value="1"/>
</dbReference>
<keyword evidence="2" id="KW-0808">Transferase</keyword>
<comment type="catalytic activity">
    <reaction evidence="10">
        <text>N-terminal L-methionyl-[transmembrane protein] + acetyl-CoA = N-terminal N(alpha)-acetyl-L-methionyl-[transmembrane protein] + CoA + H(+)</text>
        <dbReference type="Rhea" id="RHEA:50604"/>
        <dbReference type="Rhea" id="RHEA-COMP:12745"/>
        <dbReference type="Rhea" id="RHEA-COMP:12746"/>
        <dbReference type="ChEBI" id="CHEBI:15378"/>
        <dbReference type="ChEBI" id="CHEBI:57287"/>
        <dbReference type="ChEBI" id="CHEBI:57288"/>
        <dbReference type="ChEBI" id="CHEBI:64731"/>
        <dbReference type="ChEBI" id="CHEBI:133414"/>
        <dbReference type="EC" id="2.3.1.259"/>
    </reaction>
</comment>
<evidence type="ECO:0000256" key="4">
    <source>
        <dbReference type="ARBA" id="ARBA00022853"/>
    </source>
</evidence>
<evidence type="ECO:0000256" key="6">
    <source>
        <dbReference type="ARBA" id="ARBA00025774"/>
    </source>
</evidence>
<comment type="similarity">
    <text evidence="6">Belongs to the acetyltransferase family. NAA60 subfamily.</text>
</comment>
<evidence type="ECO:0000256" key="7">
    <source>
        <dbReference type="ARBA" id="ARBA00026111"/>
    </source>
</evidence>
<reference evidence="12" key="1">
    <citation type="submission" date="2021-01" db="EMBL/GenBank/DDBJ databases">
        <authorList>
            <person name="Corre E."/>
            <person name="Pelletier E."/>
            <person name="Niang G."/>
            <person name="Scheremetjew M."/>
            <person name="Finn R."/>
            <person name="Kale V."/>
            <person name="Holt S."/>
            <person name="Cochrane G."/>
            <person name="Meng A."/>
            <person name="Brown T."/>
            <person name="Cohen L."/>
        </authorList>
    </citation>
    <scope>NUCLEOTIDE SEQUENCE</scope>
    <source>
        <strain evidence="12">CCMP645</strain>
    </source>
</reference>
<protein>
    <recommendedName>
        <fullName evidence="8">N-alpha-acetyltransferase 60</fullName>
        <ecNumber evidence="7">2.3.1.259</ecNumber>
        <ecNumber evidence="1">2.3.1.48</ecNumber>
    </recommendedName>
</protein>
<sequence length="247" mass="27127">MGTTVKVGACSTESLARGSEVGSATGREGSKCGQVTKTMHMGDALDEEVGGALPIFNEGEEVVFRESRYEDIPSLKELHLALFPVRYNDAFFERLYHPGNFTLVGCCARSGDVVAVASARVVDDCQRPLPDNSAYIMTLGVDEAFRRRHVGSRAAQQILHVLAARTTCSYAELHVKSANRAAISFYERLGFEPDPDNGYVFGHYLIDGQRWDALLLRYDLRGLRATAGRASSYYATFGNMLSHCSLL</sequence>
<dbReference type="GO" id="GO:0007059">
    <property type="term" value="P:chromosome segregation"/>
    <property type="evidence" value="ECO:0007669"/>
    <property type="project" value="UniProtKB-KW"/>
</dbReference>
<evidence type="ECO:0000256" key="1">
    <source>
        <dbReference type="ARBA" id="ARBA00013184"/>
    </source>
</evidence>
<evidence type="ECO:0000256" key="8">
    <source>
        <dbReference type="ARBA" id="ARBA00026144"/>
    </source>
</evidence>
<dbReference type="InterPro" id="IPR016181">
    <property type="entry name" value="Acyl_CoA_acyltransferase"/>
</dbReference>
<dbReference type="Pfam" id="PF00583">
    <property type="entry name" value="Acetyltransf_1"/>
    <property type="match status" value="1"/>
</dbReference>
<gene>
    <name evidence="12" type="ORF">PCAR00345_LOCUS374</name>
</gene>
<dbReference type="Gene3D" id="3.40.630.30">
    <property type="match status" value="1"/>
</dbReference>
<evidence type="ECO:0000256" key="5">
    <source>
        <dbReference type="ARBA" id="ARBA00023315"/>
    </source>
</evidence>
<keyword evidence="3" id="KW-0159">Chromosome partition</keyword>
<evidence type="ECO:0000256" key="3">
    <source>
        <dbReference type="ARBA" id="ARBA00022829"/>
    </source>
</evidence>
<dbReference type="EC" id="2.3.1.48" evidence="1"/>
<keyword evidence="4" id="KW-0156">Chromatin regulator</keyword>